<sequence length="101" mass="11127">MSMKHGASAFGHRAYATSRKSLSIEFYSRAKVETGVALGAHSIVYISKGIVGYSPLLQYIKESEKPQWKSTLGTVSMNDFSEQKNRQIVGVASGRNFSFDC</sequence>
<dbReference type="Proteomes" id="UP000254950">
    <property type="component" value="Unassembled WGS sequence"/>
</dbReference>
<dbReference type="STRING" id="33044.GCA_900005695_00566"/>
<proteinExistence type="predicted"/>
<dbReference type="RefSeq" id="WP_004855368.1">
    <property type="nucleotide sequence ID" value="NZ_CACVBH010000002.1"/>
</dbReference>
<organism evidence="1 2">
    <name type="scientific">Bartonella doshiae</name>
    <dbReference type="NCBI Taxonomy" id="33044"/>
    <lineage>
        <taxon>Bacteria</taxon>
        <taxon>Pseudomonadati</taxon>
        <taxon>Pseudomonadota</taxon>
        <taxon>Alphaproteobacteria</taxon>
        <taxon>Hyphomicrobiales</taxon>
        <taxon>Bartonellaceae</taxon>
        <taxon>Bartonella</taxon>
    </lineage>
</organism>
<reference evidence="1 2" key="1">
    <citation type="submission" date="2018-06" db="EMBL/GenBank/DDBJ databases">
        <authorList>
            <consortium name="Pathogen Informatics"/>
            <person name="Doyle S."/>
        </authorList>
    </citation>
    <scope>NUCLEOTIDE SEQUENCE [LARGE SCALE GENOMIC DNA]</scope>
    <source>
        <strain evidence="1 2">NCTC12862</strain>
    </source>
</reference>
<accession>A0A380ZHN1</accession>
<dbReference type="InterPro" id="IPR011049">
    <property type="entry name" value="Serralysin-like_metalloprot_C"/>
</dbReference>
<gene>
    <name evidence="1" type="ORF">NCTC12862_00225</name>
</gene>
<name>A0A380ZHN1_BARDO</name>
<evidence type="ECO:0000313" key="1">
    <source>
        <dbReference type="EMBL" id="SUV44476.1"/>
    </source>
</evidence>
<dbReference type="EMBL" id="UFTF01000001">
    <property type="protein sequence ID" value="SUV44476.1"/>
    <property type="molecule type" value="Genomic_DNA"/>
</dbReference>
<protein>
    <submittedName>
        <fullName evidence="1">Uncharacterized protein</fullName>
    </submittedName>
</protein>
<dbReference type="AlphaFoldDB" id="A0A380ZHN1"/>
<evidence type="ECO:0000313" key="2">
    <source>
        <dbReference type="Proteomes" id="UP000254950"/>
    </source>
</evidence>
<dbReference type="Gene3D" id="2.150.10.10">
    <property type="entry name" value="Serralysin-like metalloprotease, C-terminal"/>
    <property type="match status" value="1"/>
</dbReference>